<name>A0ABD3XM64_SINWO</name>
<sequence length="304" mass="34145">MATNVYKITRHDPQPVFITRPEPILDTAGLALTEKVNLVKKDNGFIPPTSFTPGLTFGVIGDDTNLYPSSHWQSEAQSRYIPSTSEKEDNDKQNFLITSLDTRAHNPQSKRIFHIKRINHAPVCQVLTWPLYAQQSGEGINTVYKTSYPIKVRKEPRRLILRHSLEKRAEGIVPINPADGFDVRNEMMLPVCDSVVLPSAPNPHRYLVRKRKVPAPTKPAGVIYPPLEPKPIRSAEVMSKGCKSAPFDRVSVSSLAGDVFSRRKYIPPPLANMTTGSVEVRPSSDSYKFDDKYLPFVRCKTIIP</sequence>
<evidence type="ECO:0000313" key="2">
    <source>
        <dbReference type="Proteomes" id="UP001634394"/>
    </source>
</evidence>
<gene>
    <name evidence="1" type="ORF">ACJMK2_026670</name>
</gene>
<dbReference type="EMBL" id="JBJQND010000002">
    <property type="protein sequence ID" value="KAL3886691.1"/>
    <property type="molecule type" value="Genomic_DNA"/>
</dbReference>
<proteinExistence type="predicted"/>
<dbReference type="AlphaFoldDB" id="A0ABD3XM64"/>
<reference evidence="1 2" key="1">
    <citation type="submission" date="2024-11" db="EMBL/GenBank/DDBJ databases">
        <title>Chromosome-level genome assembly of the freshwater bivalve Anodonta woodiana.</title>
        <authorList>
            <person name="Chen X."/>
        </authorList>
    </citation>
    <scope>NUCLEOTIDE SEQUENCE [LARGE SCALE GENOMIC DNA]</scope>
    <source>
        <strain evidence="1">MN2024</strain>
        <tissue evidence="1">Gills</tissue>
    </source>
</reference>
<protein>
    <submittedName>
        <fullName evidence="1">Uncharacterized protein</fullName>
    </submittedName>
</protein>
<dbReference type="Proteomes" id="UP001634394">
    <property type="component" value="Unassembled WGS sequence"/>
</dbReference>
<comment type="caution">
    <text evidence="1">The sequence shown here is derived from an EMBL/GenBank/DDBJ whole genome shotgun (WGS) entry which is preliminary data.</text>
</comment>
<organism evidence="1 2">
    <name type="scientific">Sinanodonta woodiana</name>
    <name type="common">Chinese pond mussel</name>
    <name type="synonym">Anodonta woodiana</name>
    <dbReference type="NCBI Taxonomy" id="1069815"/>
    <lineage>
        <taxon>Eukaryota</taxon>
        <taxon>Metazoa</taxon>
        <taxon>Spiralia</taxon>
        <taxon>Lophotrochozoa</taxon>
        <taxon>Mollusca</taxon>
        <taxon>Bivalvia</taxon>
        <taxon>Autobranchia</taxon>
        <taxon>Heteroconchia</taxon>
        <taxon>Palaeoheterodonta</taxon>
        <taxon>Unionida</taxon>
        <taxon>Unionoidea</taxon>
        <taxon>Unionidae</taxon>
        <taxon>Unioninae</taxon>
        <taxon>Sinanodonta</taxon>
    </lineage>
</organism>
<keyword evidence="2" id="KW-1185">Reference proteome</keyword>
<accession>A0ABD3XM64</accession>
<evidence type="ECO:0000313" key="1">
    <source>
        <dbReference type="EMBL" id="KAL3886691.1"/>
    </source>
</evidence>